<protein>
    <submittedName>
        <fullName evidence="2">Protein phosphatase 2C domain-containing protein</fullName>
    </submittedName>
</protein>
<organism evidence="2 3">
    <name type="scientific">Rhizobium tropici</name>
    <dbReference type="NCBI Taxonomy" id="398"/>
    <lineage>
        <taxon>Bacteria</taxon>
        <taxon>Pseudomonadati</taxon>
        <taxon>Pseudomonadota</taxon>
        <taxon>Alphaproteobacteria</taxon>
        <taxon>Hyphomicrobiales</taxon>
        <taxon>Rhizobiaceae</taxon>
        <taxon>Rhizobium/Agrobacterium group</taxon>
        <taxon>Rhizobium</taxon>
    </lineage>
</organism>
<dbReference type="Gene3D" id="3.60.40.10">
    <property type="entry name" value="PPM-type phosphatase domain"/>
    <property type="match status" value="1"/>
</dbReference>
<sequence length="261" mass="28919">MGLNRMTDGWRWAAARARGTSHVKTGLPCQDFALSETLASVDETVMAVIVSDGAGSAKLAQIGSKSVCIGLLRLIRGYLANHSLSQLREEMVWDWIDDIREYISAKASRSGTQRRDFAATSVAALMSENGTVIFHIGDGAAVVRYEGDEAWDVPSWPYQGEYASTTTFITDDPQPHLTFVRNDRRVDRFAVFSDGIERLVLNSANRSAHEPFFNRMVTPLALSEEAGRNLPLSMALREYLESPSVCERTDDDKTLVLGVRK</sequence>
<feature type="domain" description="PPM-type phosphatase" evidence="1">
    <location>
        <begin position="18"/>
        <end position="237"/>
    </location>
</feature>
<evidence type="ECO:0000259" key="1">
    <source>
        <dbReference type="Pfam" id="PF13672"/>
    </source>
</evidence>
<name>A0A6P1CBV7_RHITR</name>
<dbReference type="Pfam" id="PF13672">
    <property type="entry name" value="PP2C_2"/>
    <property type="match status" value="1"/>
</dbReference>
<dbReference type="InterPro" id="IPR001932">
    <property type="entry name" value="PPM-type_phosphatase-like_dom"/>
</dbReference>
<dbReference type="InterPro" id="IPR036457">
    <property type="entry name" value="PPM-type-like_dom_sf"/>
</dbReference>
<proteinExistence type="predicted"/>
<accession>A0A6P1CBV7</accession>
<dbReference type="Proteomes" id="UP000471190">
    <property type="component" value="Unassembled WGS sequence"/>
</dbReference>
<keyword evidence="2" id="KW-0614">Plasmid</keyword>
<reference evidence="2 3" key="1">
    <citation type="submission" date="2020-02" db="EMBL/GenBank/DDBJ databases">
        <title>Draft genome sequence of Rhizobium tropici.</title>
        <authorList>
            <person name="Khayi S."/>
            <person name="Jemo M."/>
        </authorList>
    </citation>
    <scope>NUCLEOTIDE SEQUENCE [LARGE SCALE GENOMIC DNA]</scope>
    <source>
        <strain evidence="2 3">A12</strain>
        <plasmid evidence="2">pA12b</plasmid>
    </source>
</reference>
<dbReference type="EMBL" id="JAADZA010000048">
    <property type="protein sequence ID" value="NEV14629.1"/>
    <property type="molecule type" value="Genomic_DNA"/>
</dbReference>
<evidence type="ECO:0000313" key="2">
    <source>
        <dbReference type="EMBL" id="NEV14629.1"/>
    </source>
</evidence>
<comment type="caution">
    <text evidence="2">The sequence shown here is derived from an EMBL/GenBank/DDBJ whole genome shotgun (WGS) entry which is preliminary data.</text>
</comment>
<dbReference type="SUPFAM" id="SSF81606">
    <property type="entry name" value="PP2C-like"/>
    <property type="match status" value="1"/>
</dbReference>
<dbReference type="AlphaFoldDB" id="A0A6P1CBV7"/>
<gene>
    <name evidence="2" type="ORF">GXW80_27000</name>
</gene>
<geneLocation type="plasmid" evidence="2">
    <name>pA12b</name>
</geneLocation>
<evidence type="ECO:0000313" key="3">
    <source>
        <dbReference type="Proteomes" id="UP000471190"/>
    </source>
</evidence>